<dbReference type="GO" id="GO:0030246">
    <property type="term" value="F:carbohydrate binding"/>
    <property type="evidence" value="ECO:0007669"/>
    <property type="project" value="InterPro"/>
</dbReference>
<dbReference type="PANTHER" id="PTHR34294">
    <property type="entry name" value="TRANSCRIPTIONAL REGULATOR-RELATED"/>
    <property type="match status" value="1"/>
</dbReference>
<dbReference type="Pfam" id="PF04198">
    <property type="entry name" value="Sugar-bind"/>
    <property type="match status" value="1"/>
</dbReference>
<evidence type="ECO:0000313" key="6">
    <source>
        <dbReference type="EMBL" id="HJC68610.1"/>
    </source>
</evidence>
<dbReference type="Gene3D" id="1.10.10.10">
    <property type="entry name" value="Winged helix-like DNA-binding domain superfamily/Winged helix DNA-binding domain"/>
    <property type="match status" value="1"/>
</dbReference>
<feature type="domain" description="HTH cro/C1-type" evidence="5">
    <location>
        <begin position="22"/>
        <end position="67"/>
    </location>
</feature>
<evidence type="ECO:0000259" key="5">
    <source>
        <dbReference type="PROSITE" id="PS50943"/>
    </source>
</evidence>
<dbReference type="InterPro" id="IPR001387">
    <property type="entry name" value="Cro/C1-type_HTH"/>
</dbReference>
<evidence type="ECO:0000256" key="4">
    <source>
        <dbReference type="ARBA" id="ARBA00023163"/>
    </source>
</evidence>
<evidence type="ECO:0000256" key="2">
    <source>
        <dbReference type="ARBA" id="ARBA00023015"/>
    </source>
</evidence>
<dbReference type="GO" id="GO:0003677">
    <property type="term" value="F:DNA binding"/>
    <property type="evidence" value="ECO:0007669"/>
    <property type="project" value="UniProtKB-KW"/>
</dbReference>
<dbReference type="CDD" id="cd00093">
    <property type="entry name" value="HTH_XRE"/>
    <property type="match status" value="1"/>
</dbReference>
<evidence type="ECO:0000313" key="7">
    <source>
        <dbReference type="Proteomes" id="UP000823854"/>
    </source>
</evidence>
<dbReference type="PANTHER" id="PTHR34294:SF1">
    <property type="entry name" value="TRANSCRIPTIONAL REGULATOR LSRR"/>
    <property type="match status" value="1"/>
</dbReference>
<dbReference type="InterPro" id="IPR007324">
    <property type="entry name" value="Sugar-bd_dom_put"/>
</dbReference>
<dbReference type="Proteomes" id="UP000823854">
    <property type="component" value="Unassembled WGS sequence"/>
</dbReference>
<dbReference type="AlphaFoldDB" id="A0A9D2Q0D7"/>
<reference evidence="6" key="2">
    <citation type="submission" date="2021-04" db="EMBL/GenBank/DDBJ databases">
        <authorList>
            <person name="Gilroy R."/>
        </authorList>
    </citation>
    <scope>NUCLEOTIDE SEQUENCE</scope>
    <source>
        <strain evidence="6">CHK130-7132</strain>
    </source>
</reference>
<dbReference type="InterPro" id="IPR036388">
    <property type="entry name" value="WH-like_DNA-bd_sf"/>
</dbReference>
<keyword evidence="3" id="KW-0238">DNA-binding</keyword>
<proteinExistence type="inferred from homology"/>
<dbReference type="SUPFAM" id="SSF100950">
    <property type="entry name" value="NagB/RpiA/CoA transferase-like"/>
    <property type="match status" value="1"/>
</dbReference>
<dbReference type="InterPro" id="IPR037171">
    <property type="entry name" value="NagB/RpiA_transferase-like"/>
</dbReference>
<reference evidence="6" key="1">
    <citation type="journal article" date="2021" name="PeerJ">
        <title>Extensive microbial diversity within the chicken gut microbiome revealed by metagenomics and culture.</title>
        <authorList>
            <person name="Gilroy R."/>
            <person name="Ravi A."/>
            <person name="Getino M."/>
            <person name="Pursley I."/>
            <person name="Horton D.L."/>
            <person name="Alikhan N.F."/>
            <person name="Baker D."/>
            <person name="Gharbi K."/>
            <person name="Hall N."/>
            <person name="Watson M."/>
            <person name="Adriaenssens E.M."/>
            <person name="Foster-Nyarko E."/>
            <person name="Jarju S."/>
            <person name="Secka A."/>
            <person name="Antonio M."/>
            <person name="Oren A."/>
            <person name="Chaudhuri R.R."/>
            <person name="La Ragione R."/>
            <person name="Hildebrand F."/>
            <person name="Pallen M.J."/>
        </authorList>
    </citation>
    <scope>NUCLEOTIDE SEQUENCE</scope>
    <source>
        <strain evidence="6">CHK130-7132</strain>
    </source>
</reference>
<evidence type="ECO:0000256" key="3">
    <source>
        <dbReference type="ARBA" id="ARBA00023125"/>
    </source>
</evidence>
<gene>
    <name evidence="6" type="ORF">H9932_02885</name>
</gene>
<dbReference type="EMBL" id="DWWC01000060">
    <property type="protein sequence ID" value="HJC68610.1"/>
    <property type="molecule type" value="Genomic_DNA"/>
</dbReference>
<dbReference type="PROSITE" id="PS50943">
    <property type="entry name" value="HTH_CROC1"/>
    <property type="match status" value="1"/>
</dbReference>
<organism evidence="6 7">
    <name type="scientific">Candidatus Brachybacterium intestinipullorum</name>
    <dbReference type="NCBI Taxonomy" id="2838512"/>
    <lineage>
        <taxon>Bacteria</taxon>
        <taxon>Bacillati</taxon>
        <taxon>Actinomycetota</taxon>
        <taxon>Actinomycetes</taxon>
        <taxon>Micrococcales</taxon>
        <taxon>Dermabacteraceae</taxon>
        <taxon>Brachybacterium</taxon>
    </lineage>
</organism>
<protein>
    <submittedName>
        <fullName evidence="6">Transcriptional regulator</fullName>
    </submittedName>
</protein>
<sequence length="310" mass="33389">MLESSIDLQLLHHAASAYYTDGLRQAEVAERLGISRPTVSKLLAEARRIGMVRIEVLDLPSVDLADLAGQVRERLGVEKVLIAPGDQRERDYRGLGDLLGEELRRLALRRGEVLLISSGTTTHAVSRARGLPELPGVIVAPTVGGQQEPDPTFQTNEIVRTFSDRTGAQPQFIFAPALPSPSLFSSLQADPSFRSITELWGRARVLVTGIGSPYDERAALTSVVPREDPSLRGAAGDVCLYFYDEQGETIAFPGSDRLIRPSLEQLRAIPSSIALAADPDKAVSIRAGARTGLFTTLVTDTPTAEAILAA</sequence>
<name>A0A9D2Q0D7_9MICO</name>
<dbReference type="Gene3D" id="3.40.50.1360">
    <property type="match status" value="1"/>
</dbReference>
<keyword evidence="2" id="KW-0805">Transcription regulation</keyword>
<evidence type="ECO:0000256" key="1">
    <source>
        <dbReference type="ARBA" id="ARBA00010466"/>
    </source>
</evidence>
<comment type="caution">
    <text evidence="6">The sequence shown here is derived from an EMBL/GenBank/DDBJ whole genome shotgun (WGS) entry which is preliminary data.</text>
</comment>
<comment type="similarity">
    <text evidence="1">Belongs to the SorC transcriptional regulatory family.</text>
</comment>
<keyword evidence="4" id="KW-0804">Transcription</keyword>
<dbReference type="InterPro" id="IPR051054">
    <property type="entry name" value="SorC_transcr_regulators"/>
</dbReference>
<accession>A0A9D2Q0D7</accession>